<keyword evidence="2" id="KW-1185">Reference proteome</keyword>
<proteinExistence type="predicted"/>
<name>A0ABX9ZDM1_9BACL</name>
<evidence type="ECO:0000313" key="2">
    <source>
        <dbReference type="Proteomes" id="UP000272481"/>
    </source>
</evidence>
<protein>
    <submittedName>
        <fullName evidence="1">Uncharacterized protein</fullName>
    </submittedName>
</protein>
<dbReference type="RefSeq" id="WP_125903802.1">
    <property type="nucleotide sequence ID" value="NZ_RWGW01000008.1"/>
</dbReference>
<dbReference type="InterPro" id="IPR026487">
    <property type="entry name" value="CHP04141"/>
</dbReference>
<dbReference type="EMBL" id="RWGW01000008">
    <property type="protein sequence ID" value="RSK33714.1"/>
    <property type="molecule type" value="Genomic_DNA"/>
</dbReference>
<dbReference type="Pfam" id="PF19614">
    <property type="entry name" value="DUF6119"/>
    <property type="match status" value="1"/>
</dbReference>
<accession>A0ABX9ZDM1</accession>
<comment type="caution">
    <text evidence="1">The sequence shown here is derived from an EMBL/GenBank/DDBJ whole genome shotgun (WGS) entry which is preliminary data.</text>
</comment>
<gene>
    <name evidence="1" type="ORF">EJA12_06100</name>
</gene>
<evidence type="ECO:0000313" key="1">
    <source>
        <dbReference type="EMBL" id="RSK33714.1"/>
    </source>
</evidence>
<reference evidence="1 2" key="1">
    <citation type="submission" date="2018-12" db="EMBL/GenBank/DDBJ databases">
        <title>Comparitive functional genomics of dry heat resistant strains isolated from the viking spacecraft.</title>
        <authorList>
            <person name="Seuylemezian A."/>
            <person name="Vaishampayan P."/>
        </authorList>
    </citation>
    <scope>NUCLEOTIDE SEQUENCE [LARGE SCALE GENOMIC DNA]</scope>
    <source>
        <strain evidence="1 2">M6-11</strain>
    </source>
</reference>
<sequence length="223" mass="26242">MEANIFLILDDEVEELERLLRLDKYRQYGKSRRVLLESEVIREPRSKRINCKFFYRQEIKEQEIISWFQDWKDFFGIDEEVYKKYSLNYGCIVVNIERSTYLITYGHAHQWAKSIADINFGLDIAERILEKDQILMVSSQFLKGTKSRTYTQFKGGGYLMPDVGEANNQVIGGVTTTIPNSKLYQYKKHLKFTTSVKIVDSDLTPKDMITLVGELHYIRKILQ</sequence>
<organism evidence="1 2">
    <name type="scientific">Bhargavaea beijingensis</name>
    <dbReference type="NCBI Taxonomy" id="426756"/>
    <lineage>
        <taxon>Bacteria</taxon>
        <taxon>Bacillati</taxon>
        <taxon>Bacillota</taxon>
        <taxon>Bacilli</taxon>
        <taxon>Bacillales</taxon>
        <taxon>Caryophanaceae</taxon>
        <taxon>Bhargavaea</taxon>
    </lineage>
</organism>
<dbReference type="Proteomes" id="UP000272481">
    <property type="component" value="Unassembled WGS sequence"/>
</dbReference>